<feature type="compositionally biased region" description="Polar residues" evidence="1">
    <location>
        <begin position="332"/>
        <end position="344"/>
    </location>
</feature>
<feature type="compositionally biased region" description="Basic and acidic residues" evidence="1">
    <location>
        <begin position="383"/>
        <end position="394"/>
    </location>
</feature>
<feature type="compositionally biased region" description="Basic and acidic residues" evidence="1">
    <location>
        <begin position="690"/>
        <end position="721"/>
    </location>
</feature>
<feature type="region of interest" description="Disordered" evidence="1">
    <location>
        <begin position="257"/>
        <end position="764"/>
    </location>
</feature>
<comment type="caution">
    <text evidence="2">The sequence shown here is derived from an EMBL/GenBank/DDBJ whole genome shotgun (WGS) entry which is preliminary data.</text>
</comment>
<name>A0AAD4I1C1_9PEZI</name>
<feature type="compositionally biased region" description="Basic and acidic residues" evidence="1">
    <location>
        <begin position="1"/>
        <end position="11"/>
    </location>
</feature>
<feature type="compositionally biased region" description="Gly residues" evidence="1">
    <location>
        <begin position="624"/>
        <end position="645"/>
    </location>
</feature>
<feature type="compositionally biased region" description="Low complexity" evidence="1">
    <location>
        <begin position="649"/>
        <end position="661"/>
    </location>
</feature>
<keyword evidence="3" id="KW-1185">Reference proteome</keyword>
<sequence length="764" mass="83016">MASRAKSEENKVTVNGRPYYPDFPPSEQDDVLLITRRFAKANKAADVEIDESELRNFAIVYSRLYLVPPTSRKRLEAWKAAHPKDVKDWKLDGFFNSEKDEKKKKFVPRKPGCPQEAVEELERRREEAKESFVEPEPHAKRTSTRLRGKNGNNQRQAAKAEEEPAQETVPGNKQKSRRGKKGTQDPIEELIAALDSFQKVASRLTGLASAADDDDPFKPELDSLAQQISTSLDHANKAREDLSQQLSNLSQQLSDLSAQAQAAAENAKKGKKRAFEVIDEEEDDDEQQKQQRLKEKRRQALARLNAAQDVGEDSPHDAMPAPAPTAQDTRRGQSVHSSQESFLRSPSPAAGPSRQTAQKHSTSISSKTGGSSQSQGGRPNARSPDKMANKERGNKSNRFRSGTPAPLAPPLANNGSETEASGFPSSPSPIRPVARPTPMAKAANTSGTSGGLASHIRHPSLSPAGSPDLSTFPPPWVSQRSARSSRLAPLKNDSNKNDISSEEHDASPRDKGNSDKNKSDRDNFDKDEDKGNSDNDDSNSRSRDYATPDPGLLLPASPAPIPEVDGPRLCARPLWQGSKRPPPHRYQHDHQSQPQPRQQQQNLHQDYQPEQLPRDTRSSASAGVSGGGGGGCGGGSADAGRGGTGRFTPAAAKAGAAQPRRAIGDRVSFEMPKPRRFLLAKGKLNAAEGDCARSESARGESARAEGTRAERARVEGARVDRTQAAVETWDDELGGDDAEDQVEDEVDGGDGGFVDDEDDRDDEL</sequence>
<protein>
    <submittedName>
        <fullName evidence="2">Uncharacterized protein</fullName>
    </submittedName>
</protein>
<feature type="compositionally biased region" description="Basic and acidic residues" evidence="1">
    <location>
        <begin position="120"/>
        <end position="139"/>
    </location>
</feature>
<dbReference type="Proteomes" id="UP001197093">
    <property type="component" value="Unassembled WGS sequence"/>
</dbReference>
<evidence type="ECO:0000313" key="3">
    <source>
        <dbReference type="Proteomes" id="UP001197093"/>
    </source>
</evidence>
<feature type="compositionally biased region" description="Low complexity" evidence="1">
    <location>
        <begin position="361"/>
        <end position="377"/>
    </location>
</feature>
<feature type="compositionally biased region" description="Acidic residues" evidence="1">
    <location>
        <begin position="728"/>
        <end position="764"/>
    </location>
</feature>
<feature type="region of interest" description="Disordered" evidence="1">
    <location>
        <begin position="101"/>
        <end position="187"/>
    </location>
</feature>
<feature type="region of interest" description="Disordered" evidence="1">
    <location>
        <begin position="1"/>
        <end position="23"/>
    </location>
</feature>
<feature type="compositionally biased region" description="Basic and acidic residues" evidence="1">
    <location>
        <begin position="493"/>
        <end position="546"/>
    </location>
</feature>
<organism evidence="2 3">
    <name type="scientific">Staphylotrichum longicolle</name>
    <dbReference type="NCBI Taxonomy" id="669026"/>
    <lineage>
        <taxon>Eukaryota</taxon>
        <taxon>Fungi</taxon>
        <taxon>Dikarya</taxon>
        <taxon>Ascomycota</taxon>
        <taxon>Pezizomycotina</taxon>
        <taxon>Sordariomycetes</taxon>
        <taxon>Sordariomycetidae</taxon>
        <taxon>Sordariales</taxon>
        <taxon>Chaetomiaceae</taxon>
        <taxon>Staphylotrichum</taxon>
    </lineage>
</organism>
<feature type="compositionally biased region" description="Low complexity" evidence="1">
    <location>
        <begin position="592"/>
        <end position="605"/>
    </location>
</feature>
<evidence type="ECO:0000256" key="1">
    <source>
        <dbReference type="SAM" id="MobiDB-lite"/>
    </source>
</evidence>
<proteinExistence type="predicted"/>
<feature type="compositionally biased region" description="Polar residues" evidence="1">
    <location>
        <begin position="413"/>
        <end position="425"/>
    </location>
</feature>
<evidence type="ECO:0000313" key="2">
    <source>
        <dbReference type="EMBL" id="KAG7291947.1"/>
    </source>
</evidence>
<accession>A0AAD4I1C1</accession>
<feature type="compositionally biased region" description="Acidic residues" evidence="1">
    <location>
        <begin position="277"/>
        <end position="286"/>
    </location>
</feature>
<gene>
    <name evidence="2" type="ORF">NEMBOFW57_001976</name>
</gene>
<reference evidence="2" key="1">
    <citation type="submission" date="2023-02" db="EMBL/GenBank/DDBJ databases">
        <authorList>
            <person name="Palmer J.M."/>
        </authorList>
    </citation>
    <scope>NUCLEOTIDE SEQUENCE</scope>
    <source>
        <strain evidence="2">FW57</strain>
    </source>
</reference>
<dbReference type="EMBL" id="JAHCVI010000001">
    <property type="protein sequence ID" value="KAG7291947.1"/>
    <property type="molecule type" value="Genomic_DNA"/>
</dbReference>
<dbReference type="AlphaFoldDB" id="A0AAD4I1C1"/>